<keyword evidence="2" id="KW-1185">Reference proteome</keyword>
<comment type="caution">
    <text evidence="1">The sequence shown here is derived from an EMBL/GenBank/DDBJ whole genome shotgun (WGS) entry which is preliminary data.</text>
</comment>
<gene>
    <name evidence="1" type="ORF">FVF58_20065</name>
</gene>
<protein>
    <recommendedName>
        <fullName evidence="3">Transposase</fullName>
    </recommendedName>
</protein>
<sequence length="52" mass="5778">MHHAAGKRAVSALARETEMTEQTLYTWSRQAKGPCPAIGRIPKDGLRRTSLQ</sequence>
<dbReference type="Proteomes" id="UP000325273">
    <property type="component" value="Unassembled WGS sequence"/>
</dbReference>
<evidence type="ECO:0008006" key="3">
    <source>
        <dbReference type="Google" id="ProtNLM"/>
    </source>
</evidence>
<reference evidence="1 2" key="1">
    <citation type="submission" date="2019-08" db="EMBL/GenBank/DDBJ databases">
        <title>Paraburkholderia sp. DCY113.</title>
        <authorList>
            <person name="Kang J."/>
        </authorList>
    </citation>
    <scope>NUCLEOTIDE SEQUENCE [LARGE SCALE GENOMIC DNA]</scope>
    <source>
        <strain evidence="1 2">DCY113</strain>
    </source>
</reference>
<evidence type="ECO:0000313" key="1">
    <source>
        <dbReference type="EMBL" id="KAA1010636.1"/>
    </source>
</evidence>
<organism evidence="1 2">
    <name type="scientific">Paraburkholderia panacisoli</name>
    <dbReference type="NCBI Taxonomy" id="2603818"/>
    <lineage>
        <taxon>Bacteria</taxon>
        <taxon>Pseudomonadati</taxon>
        <taxon>Pseudomonadota</taxon>
        <taxon>Betaproteobacteria</taxon>
        <taxon>Burkholderiales</taxon>
        <taxon>Burkholderiaceae</taxon>
        <taxon>Paraburkholderia</taxon>
    </lineage>
</organism>
<proteinExistence type="predicted"/>
<dbReference type="AlphaFoldDB" id="A0A5B0H663"/>
<dbReference type="EMBL" id="VTUZ01000012">
    <property type="protein sequence ID" value="KAA1010636.1"/>
    <property type="molecule type" value="Genomic_DNA"/>
</dbReference>
<accession>A0A5B0H663</accession>
<evidence type="ECO:0000313" key="2">
    <source>
        <dbReference type="Proteomes" id="UP000325273"/>
    </source>
</evidence>
<name>A0A5B0H663_9BURK</name>